<gene>
    <name evidence="1" type="ORF">CRENBAI_012433</name>
</gene>
<evidence type="ECO:0000313" key="1">
    <source>
        <dbReference type="EMBL" id="KAK5619579.1"/>
    </source>
</evidence>
<organism evidence="1 2">
    <name type="scientific">Crenichthys baileyi</name>
    <name type="common">White River springfish</name>
    <dbReference type="NCBI Taxonomy" id="28760"/>
    <lineage>
        <taxon>Eukaryota</taxon>
        <taxon>Metazoa</taxon>
        <taxon>Chordata</taxon>
        <taxon>Craniata</taxon>
        <taxon>Vertebrata</taxon>
        <taxon>Euteleostomi</taxon>
        <taxon>Actinopterygii</taxon>
        <taxon>Neopterygii</taxon>
        <taxon>Teleostei</taxon>
        <taxon>Neoteleostei</taxon>
        <taxon>Acanthomorphata</taxon>
        <taxon>Ovalentaria</taxon>
        <taxon>Atherinomorphae</taxon>
        <taxon>Cyprinodontiformes</taxon>
        <taxon>Goodeidae</taxon>
        <taxon>Crenichthys</taxon>
    </lineage>
</organism>
<comment type="caution">
    <text evidence="1">The sequence shown here is derived from an EMBL/GenBank/DDBJ whole genome shotgun (WGS) entry which is preliminary data.</text>
</comment>
<accession>A0AAV9SE75</accession>
<proteinExistence type="predicted"/>
<dbReference type="EMBL" id="JAHHUM010000527">
    <property type="protein sequence ID" value="KAK5619579.1"/>
    <property type="molecule type" value="Genomic_DNA"/>
</dbReference>
<protein>
    <submittedName>
        <fullName evidence="1">Uncharacterized protein</fullName>
    </submittedName>
</protein>
<name>A0AAV9SE75_9TELE</name>
<dbReference type="AlphaFoldDB" id="A0AAV9SE75"/>
<keyword evidence="2" id="KW-1185">Reference proteome</keyword>
<reference evidence="1 2" key="1">
    <citation type="submission" date="2021-06" db="EMBL/GenBank/DDBJ databases">
        <authorList>
            <person name="Palmer J.M."/>
        </authorList>
    </citation>
    <scope>NUCLEOTIDE SEQUENCE [LARGE SCALE GENOMIC DNA]</scope>
    <source>
        <strain evidence="1 2">MEX-2019</strain>
        <tissue evidence="1">Muscle</tissue>
    </source>
</reference>
<sequence length="81" mass="8710">MSHGNISAAHYADGWRRASAPISPAGSGSVETQQMYSHPPLAARYRGAEGAGPLRALDCAALWQKESERREAEIVEALMQS</sequence>
<evidence type="ECO:0000313" key="2">
    <source>
        <dbReference type="Proteomes" id="UP001311232"/>
    </source>
</evidence>
<dbReference type="Proteomes" id="UP001311232">
    <property type="component" value="Unassembled WGS sequence"/>
</dbReference>